<proteinExistence type="inferred from homology"/>
<comment type="similarity">
    <text evidence="1">Belongs to the peptidase A1 family.</text>
</comment>
<evidence type="ECO:0000313" key="4">
    <source>
        <dbReference type="Proteomes" id="UP000235145"/>
    </source>
</evidence>
<comment type="caution">
    <text evidence="3">The sequence shown here is derived from an EMBL/GenBank/DDBJ whole genome shotgun (WGS) entry which is preliminary data.</text>
</comment>
<dbReference type="GO" id="GO:0006508">
    <property type="term" value="P:proteolysis"/>
    <property type="evidence" value="ECO:0007669"/>
    <property type="project" value="InterPro"/>
</dbReference>
<dbReference type="PANTHER" id="PTHR13683">
    <property type="entry name" value="ASPARTYL PROTEASES"/>
    <property type="match status" value="1"/>
</dbReference>
<dbReference type="PROSITE" id="PS51767">
    <property type="entry name" value="PEPTIDASE_A1"/>
    <property type="match status" value="1"/>
</dbReference>
<dbReference type="Proteomes" id="UP000235145">
    <property type="component" value="Unassembled WGS sequence"/>
</dbReference>
<dbReference type="EMBL" id="NBSK02000002">
    <property type="protein sequence ID" value="KAJ0220092.1"/>
    <property type="molecule type" value="Genomic_DNA"/>
</dbReference>
<gene>
    <name evidence="3" type="ORF">LSAT_V11C200056590</name>
</gene>
<dbReference type="Gene3D" id="2.40.70.10">
    <property type="entry name" value="Acid Proteases"/>
    <property type="match status" value="1"/>
</dbReference>
<evidence type="ECO:0000259" key="2">
    <source>
        <dbReference type="PROSITE" id="PS51767"/>
    </source>
</evidence>
<reference evidence="3 4" key="1">
    <citation type="journal article" date="2017" name="Nat. Commun.">
        <title>Genome assembly with in vitro proximity ligation data and whole-genome triplication in lettuce.</title>
        <authorList>
            <person name="Reyes-Chin-Wo S."/>
            <person name="Wang Z."/>
            <person name="Yang X."/>
            <person name="Kozik A."/>
            <person name="Arikit S."/>
            <person name="Song C."/>
            <person name="Xia L."/>
            <person name="Froenicke L."/>
            <person name="Lavelle D.O."/>
            <person name="Truco M.J."/>
            <person name="Xia R."/>
            <person name="Zhu S."/>
            <person name="Xu C."/>
            <person name="Xu H."/>
            <person name="Xu X."/>
            <person name="Cox K."/>
            <person name="Korf I."/>
            <person name="Meyers B.C."/>
            <person name="Michelmore R.W."/>
        </authorList>
    </citation>
    <scope>NUCLEOTIDE SEQUENCE [LARGE SCALE GENOMIC DNA]</scope>
    <source>
        <strain evidence="4">cv. Salinas</strain>
        <tissue evidence="3">Seedlings</tissue>
    </source>
</reference>
<evidence type="ECO:0000313" key="3">
    <source>
        <dbReference type="EMBL" id="KAJ0220092.1"/>
    </source>
</evidence>
<dbReference type="InterPro" id="IPR032799">
    <property type="entry name" value="TAXi_C"/>
</dbReference>
<dbReference type="InterPro" id="IPR001461">
    <property type="entry name" value="Aspartic_peptidase_A1"/>
</dbReference>
<protein>
    <recommendedName>
        <fullName evidence="2">Peptidase A1 domain-containing protein</fullName>
    </recommendedName>
</protein>
<name>A0A9R1WC03_LACSA</name>
<feature type="domain" description="Peptidase A1" evidence="2">
    <location>
        <begin position="1"/>
        <end position="183"/>
    </location>
</feature>
<dbReference type="PANTHER" id="PTHR13683:SF227">
    <property type="entry name" value="EUKARYOTIC ASPARTYL PROTEASE FAMILY PROTEIN"/>
    <property type="match status" value="1"/>
</dbReference>
<dbReference type="Pfam" id="PF14541">
    <property type="entry name" value="TAXi_C"/>
    <property type="match status" value="1"/>
</dbReference>
<organism evidence="3 4">
    <name type="scientific">Lactuca sativa</name>
    <name type="common">Garden lettuce</name>
    <dbReference type="NCBI Taxonomy" id="4236"/>
    <lineage>
        <taxon>Eukaryota</taxon>
        <taxon>Viridiplantae</taxon>
        <taxon>Streptophyta</taxon>
        <taxon>Embryophyta</taxon>
        <taxon>Tracheophyta</taxon>
        <taxon>Spermatophyta</taxon>
        <taxon>Magnoliopsida</taxon>
        <taxon>eudicotyledons</taxon>
        <taxon>Gunneridae</taxon>
        <taxon>Pentapetalae</taxon>
        <taxon>asterids</taxon>
        <taxon>campanulids</taxon>
        <taxon>Asterales</taxon>
        <taxon>Asteraceae</taxon>
        <taxon>Cichorioideae</taxon>
        <taxon>Cichorieae</taxon>
        <taxon>Lactucinae</taxon>
        <taxon>Lactuca</taxon>
    </lineage>
</organism>
<sequence length="193" mass="21888">MLAKHSGNHLLHPIFLVHNINSWYKLGTAELFLGGKTTRMKGLPIVFDSGSTYTYFSGEAYKALYSMLMNDMKGKKVYITNEDKSLLVCWKGSKPFKSIYDVKNLFEPIILKFKKSKLQLNPESCLIISKNGNACFVILNGSEVGLGNINIMNYKVAYLPFVDISFQDKIIIYDNEKQQIGWTPANCNRLPKS</sequence>
<keyword evidence="4" id="KW-1185">Reference proteome</keyword>
<dbReference type="AlphaFoldDB" id="A0A9R1WC03"/>
<dbReference type="InterPro" id="IPR033121">
    <property type="entry name" value="PEPTIDASE_A1"/>
</dbReference>
<evidence type="ECO:0000256" key="1">
    <source>
        <dbReference type="ARBA" id="ARBA00007447"/>
    </source>
</evidence>
<accession>A0A9R1WC03</accession>
<dbReference type="SUPFAM" id="SSF50630">
    <property type="entry name" value="Acid proteases"/>
    <property type="match status" value="1"/>
</dbReference>
<dbReference type="InterPro" id="IPR021109">
    <property type="entry name" value="Peptidase_aspartic_dom_sf"/>
</dbReference>
<dbReference type="GO" id="GO:0004190">
    <property type="term" value="F:aspartic-type endopeptidase activity"/>
    <property type="evidence" value="ECO:0007669"/>
    <property type="project" value="InterPro"/>
</dbReference>